<comment type="caution">
    <text evidence="2">The sequence shown here is derived from an EMBL/GenBank/DDBJ whole genome shotgun (WGS) entry which is preliminary data.</text>
</comment>
<evidence type="ECO:0000256" key="1">
    <source>
        <dbReference type="SAM" id="MobiDB-lite"/>
    </source>
</evidence>
<reference evidence="2" key="1">
    <citation type="submission" date="2019-05" db="EMBL/GenBank/DDBJ databases">
        <title>Annotation for the trematode Fasciolopsis buski.</title>
        <authorList>
            <person name="Choi Y.-J."/>
        </authorList>
    </citation>
    <scope>NUCLEOTIDE SEQUENCE</scope>
    <source>
        <strain evidence="2">HT</strain>
        <tissue evidence="2">Whole worm</tissue>
    </source>
</reference>
<sequence>MDRRTSRASSTDSVPTSTKYALTDALENMRMISQQLQTVDQLFSQKWKEDQQQMQQQQLTVASHVDSSGYSKQGDSRQFTFIPIGRTEPSDPKAPRTHPAQPTRSCILQSGGKAWPTAFALPGQVPSPMQSMRPPVDEEDEYY</sequence>
<protein>
    <submittedName>
        <fullName evidence="2">Uncharacterized protein</fullName>
    </submittedName>
</protein>
<proteinExistence type="predicted"/>
<gene>
    <name evidence="2" type="ORF">FBUS_10128</name>
</gene>
<dbReference type="Proteomes" id="UP000728185">
    <property type="component" value="Unassembled WGS sequence"/>
</dbReference>
<evidence type="ECO:0000313" key="3">
    <source>
        <dbReference type="Proteomes" id="UP000728185"/>
    </source>
</evidence>
<evidence type="ECO:0000313" key="2">
    <source>
        <dbReference type="EMBL" id="KAA0194934.1"/>
    </source>
</evidence>
<keyword evidence="3" id="KW-1185">Reference proteome</keyword>
<dbReference type="EMBL" id="LUCM01004036">
    <property type="protein sequence ID" value="KAA0194934.1"/>
    <property type="molecule type" value="Genomic_DNA"/>
</dbReference>
<organism evidence="2 3">
    <name type="scientific">Fasciolopsis buskii</name>
    <dbReference type="NCBI Taxonomy" id="27845"/>
    <lineage>
        <taxon>Eukaryota</taxon>
        <taxon>Metazoa</taxon>
        <taxon>Spiralia</taxon>
        <taxon>Lophotrochozoa</taxon>
        <taxon>Platyhelminthes</taxon>
        <taxon>Trematoda</taxon>
        <taxon>Digenea</taxon>
        <taxon>Plagiorchiida</taxon>
        <taxon>Echinostomata</taxon>
        <taxon>Echinostomatoidea</taxon>
        <taxon>Fasciolidae</taxon>
        <taxon>Fasciolopsis</taxon>
    </lineage>
</organism>
<feature type="compositionally biased region" description="Polar residues" evidence="1">
    <location>
        <begin position="66"/>
        <end position="79"/>
    </location>
</feature>
<accession>A0A8E0VL85</accession>
<feature type="region of interest" description="Disordered" evidence="1">
    <location>
        <begin position="66"/>
        <end position="108"/>
    </location>
</feature>
<feature type="region of interest" description="Disordered" evidence="1">
    <location>
        <begin position="120"/>
        <end position="143"/>
    </location>
</feature>
<dbReference type="AlphaFoldDB" id="A0A8E0VL85"/>
<name>A0A8E0VL85_9TREM</name>